<keyword evidence="4" id="KW-0614">Plasmid</keyword>
<dbReference type="EMBL" id="CP013109">
    <property type="protein sequence ID" value="APG93421.1"/>
    <property type="molecule type" value="Genomic_DNA"/>
</dbReference>
<organism evidence="4 5">
    <name type="scientific">Sinorhizobium americanum</name>
    <dbReference type="NCBI Taxonomy" id="194963"/>
    <lineage>
        <taxon>Bacteria</taxon>
        <taxon>Pseudomonadati</taxon>
        <taxon>Pseudomonadota</taxon>
        <taxon>Alphaproteobacteria</taxon>
        <taxon>Hyphomicrobiales</taxon>
        <taxon>Rhizobiaceae</taxon>
        <taxon>Sinorhizobium/Ensifer group</taxon>
        <taxon>Sinorhizobium</taxon>
    </lineage>
</organism>
<dbReference type="InterPro" id="IPR005814">
    <property type="entry name" value="Aminotrans_3"/>
</dbReference>
<dbReference type="InterPro" id="IPR015421">
    <property type="entry name" value="PyrdxlP-dep_Trfase_major"/>
</dbReference>
<gene>
    <name evidence="4" type="ORF">SAMCFNEI73_pB0224</name>
</gene>
<keyword evidence="4" id="KW-0413">Isomerase</keyword>
<dbReference type="KEGG" id="same:SAMCFNEI73_pB0224"/>
<keyword evidence="4" id="KW-0808">Transferase</keyword>
<evidence type="ECO:0000313" key="5">
    <source>
        <dbReference type="Proteomes" id="UP000182306"/>
    </source>
</evidence>
<proteinExistence type="inferred from homology"/>
<dbReference type="OrthoDB" id="9801052at2"/>
<keyword evidence="4" id="KW-0032">Aminotransferase</keyword>
<evidence type="ECO:0000256" key="1">
    <source>
        <dbReference type="ARBA" id="ARBA00001933"/>
    </source>
</evidence>
<dbReference type="RefSeq" id="WP_064253174.1">
    <property type="nucleotide sequence ID" value="NZ_CP013109.1"/>
</dbReference>
<comment type="similarity">
    <text evidence="3">Belongs to the class-III pyridoxal-phosphate-dependent aminotransferase family.</text>
</comment>
<dbReference type="PANTHER" id="PTHR43713:SF3">
    <property type="entry name" value="GLUTAMATE-1-SEMIALDEHYDE 2,1-AMINOMUTASE 1, CHLOROPLASTIC-RELATED"/>
    <property type="match status" value="1"/>
</dbReference>
<dbReference type="Pfam" id="PF00202">
    <property type="entry name" value="Aminotran_3"/>
    <property type="match status" value="1"/>
</dbReference>
<name>A0A1L3LTJ4_9HYPH</name>
<dbReference type="EC" id="5.4.3.8" evidence="4"/>
<dbReference type="GO" id="GO:0030170">
    <property type="term" value="F:pyridoxal phosphate binding"/>
    <property type="evidence" value="ECO:0007669"/>
    <property type="project" value="InterPro"/>
</dbReference>
<protein>
    <submittedName>
        <fullName evidence="4">Glutamate-1-semialdehyde aminotransferase</fullName>
        <ecNumber evidence="4">5.4.3.8</ecNumber>
    </submittedName>
</protein>
<comment type="cofactor">
    <cofactor evidence="1">
        <name>pyridoxal 5'-phosphate</name>
        <dbReference type="ChEBI" id="CHEBI:597326"/>
    </cofactor>
</comment>
<geneLocation type="plasmid" evidence="4 5">
    <name>B</name>
</geneLocation>
<keyword evidence="2 3" id="KW-0663">Pyridoxal phosphate</keyword>
<reference evidence="4 5" key="1">
    <citation type="submission" date="2015-10" db="EMBL/GenBank/DDBJ databases">
        <title>Genomic differences between typical nodule nitrogen-fixing rhizobial strains and those coming from bean seeds.</title>
        <authorList>
            <person name="Peralta H."/>
            <person name="Aguilar-Vera A."/>
            <person name="Diaz R."/>
            <person name="Mora Y."/>
            <person name="Martinez-Batallar G."/>
            <person name="Salazar E."/>
            <person name="Vargas-Lagunas C."/>
            <person name="Encarnacion S."/>
            <person name="Girard L."/>
            <person name="Mora J."/>
        </authorList>
    </citation>
    <scope>NUCLEOTIDE SEQUENCE [LARGE SCALE GENOMIC DNA]</scope>
    <source>
        <strain evidence="4 5">CFNEI 73</strain>
        <plasmid evidence="4 5">B</plasmid>
    </source>
</reference>
<sequence length="440" mass="47760">MLAAPESNSTLESSLLDARSRFIARHPRSAELHSQARTVMPGGNTRSVLYYQPFPIAMDKGEGSTLWDIDGNEFVDLCGEYTAGLFGHSESRIHAAVHQAMTQGLNLAAVGRAEYEFANLICARFPSMELVRFTNSGTEANLLALTAARVHTGRDMILAFPGGYHGGVLLFTPQGPSPVTVPFPFLLADYNDTDSATAVIEQNRDRLAAVIVEPMLGSGGCIPAEISFLKALREATREAGALLIFDEVMTSRMSDGGLQKRLGINPDLTTLGKYMAGGMSFGAFGGRADVMSLFEGRLSHAGTFNNNVLSMAAGRVALGEIFTKEVAEELYVRGERLRTALNDRLTRLGVAMHFSGVGSVATAHYRAPTIRRPYSPTAQEEDLRELFFLDMVQTGFYLARRGMFALSLPVLQSDLDRFVDAVENFASTRRGVLESDGAEP</sequence>
<dbReference type="Gene3D" id="3.40.640.10">
    <property type="entry name" value="Type I PLP-dependent aspartate aminotransferase-like (Major domain)"/>
    <property type="match status" value="1"/>
</dbReference>
<accession>A0A1L3LTJ4</accession>
<dbReference type="InterPro" id="IPR015424">
    <property type="entry name" value="PyrdxlP-dep_Trfase"/>
</dbReference>
<dbReference type="GO" id="GO:0042286">
    <property type="term" value="F:glutamate-1-semialdehyde 2,1-aminomutase activity"/>
    <property type="evidence" value="ECO:0007669"/>
    <property type="project" value="UniProtKB-EC"/>
</dbReference>
<evidence type="ECO:0000256" key="3">
    <source>
        <dbReference type="RuleBase" id="RU003560"/>
    </source>
</evidence>
<evidence type="ECO:0000313" key="4">
    <source>
        <dbReference type="EMBL" id="APG93421.1"/>
    </source>
</evidence>
<keyword evidence="5" id="KW-1185">Reference proteome</keyword>
<dbReference type="SUPFAM" id="SSF53383">
    <property type="entry name" value="PLP-dependent transferases"/>
    <property type="match status" value="1"/>
</dbReference>
<evidence type="ECO:0000256" key="2">
    <source>
        <dbReference type="ARBA" id="ARBA00022898"/>
    </source>
</evidence>
<dbReference type="PANTHER" id="PTHR43713">
    <property type="entry name" value="GLUTAMATE-1-SEMIALDEHYDE 2,1-AMINOMUTASE"/>
    <property type="match status" value="1"/>
</dbReference>
<dbReference type="Gene3D" id="3.90.1150.10">
    <property type="entry name" value="Aspartate Aminotransferase, domain 1"/>
    <property type="match status" value="1"/>
</dbReference>
<dbReference type="InterPro" id="IPR015422">
    <property type="entry name" value="PyrdxlP-dep_Trfase_small"/>
</dbReference>
<dbReference type="Proteomes" id="UP000182306">
    <property type="component" value="Plasmid B"/>
</dbReference>
<dbReference type="GO" id="GO:0008483">
    <property type="term" value="F:transaminase activity"/>
    <property type="evidence" value="ECO:0007669"/>
    <property type="project" value="UniProtKB-KW"/>
</dbReference>
<dbReference type="AlphaFoldDB" id="A0A1L3LTJ4"/>